<comment type="caution">
    <text evidence="1">The sequence shown here is derived from an EMBL/GenBank/DDBJ whole genome shotgun (WGS) entry which is preliminary data.</text>
</comment>
<evidence type="ECO:0000313" key="2">
    <source>
        <dbReference type="Proteomes" id="UP000662637"/>
    </source>
</evidence>
<proteinExistence type="predicted"/>
<gene>
    <name evidence="1" type="ORF">GHT09_003585</name>
</gene>
<accession>A0A834QV58</accession>
<protein>
    <submittedName>
        <fullName evidence="1">Uncharacterized protein</fullName>
    </submittedName>
</protein>
<dbReference type="EMBL" id="WJEC01000193">
    <property type="protein sequence ID" value="KAF7484886.1"/>
    <property type="molecule type" value="Genomic_DNA"/>
</dbReference>
<evidence type="ECO:0000313" key="1">
    <source>
        <dbReference type="EMBL" id="KAF7484886.1"/>
    </source>
</evidence>
<sequence length="131" mass="15206">MLTAEGRAAENFLMGLILLVTDSIFHARKYIFKNGRKKKEQKKGIPPFPLHLRHIVFSRSKKKKKPNPLQKLFVGTWLHRSRRNPRATSGCPLPRLPAQEPLLSSEKAQRGHWLTNCEIAFLYLEVVNYFI</sequence>
<reference evidence="1" key="1">
    <citation type="submission" date="2020-08" db="EMBL/GenBank/DDBJ databases">
        <authorList>
            <person name="Shumante A."/>
            <person name="Zimin A.V."/>
            <person name="Puiu D."/>
            <person name="Salzberg S.L."/>
        </authorList>
    </citation>
    <scope>NUCLEOTIDE SEQUENCE</scope>
    <source>
        <strain evidence="1">WC2-LM</strain>
        <tissue evidence="1">Liver</tissue>
    </source>
</reference>
<name>A0A834QV58_MARMO</name>
<dbReference type="AlphaFoldDB" id="A0A834QV58"/>
<organism evidence="1 2">
    <name type="scientific">Marmota monax</name>
    <name type="common">Woodchuck</name>
    <dbReference type="NCBI Taxonomy" id="9995"/>
    <lineage>
        <taxon>Eukaryota</taxon>
        <taxon>Metazoa</taxon>
        <taxon>Chordata</taxon>
        <taxon>Craniata</taxon>
        <taxon>Vertebrata</taxon>
        <taxon>Euteleostomi</taxon>
        <taxon>Mammalia</taxon>
        <taxon>Eutheria</taxon>
        <taxon>Euarchontoglires</taxon>
        <taxon>Glires</taxon>
        <taxon>Rodentia</taxon>
        <taxon>Sciuromorpha</taxon>
        <taxon>Sciuridae</taxon>
        <taxon>Xerinae</taxon>
        <taxon>Marmotini</taxon>
        <taxon>Marmota</taxon>
    </lineage>
</organism>
<dbReference type="Proteomes" id="UP000662637">
    <property type="component" value="Unassembled WGS sequence"/>
</dbReference>